<dbReference type="AlphaFoldDB" id="D3BC63"/>
<name>D3BC63_HETP5</name>
<protein>
    <submittedName>
        <fullName evidence="1">Uncharacterized protein</fullName>
    </submittedName>
</protein>
<evidence type="ECO:0000313" key="1">
    <source>
        <dbReference type="EMBL" id="EFA81246.1"/>
    </source>
</evidence>
<accession>D3BC63</accession>
<proteinExistence type="predicted"/>
<organism evidence="1 2">
    <name type="scientific">Heterostelium pallidum (strain ATCC 26659 / Pp 5 / PN500)</name>
    <name type="common">Cellular slime mold</name>
    <name type="synonym">Polysphondylium pallidum</name>
    <dbReference type="NCBI Taxonomy" id="670386"/>
    <lineage>
        <taxon>Eukaryota</taxon>
        <taxon>Amoebozoa</taxon>
        <taxon>Evosea</taxon>
        <taxon>Eumycetozoa</taxon>
        <taxon>Dictyostelia</taxon>
        <taxon>Acytosteliales</taxon>
        <taxon>Acytosteliaceae</taxon>
        <taxon>Heterostelium</taxon>
    </lineage>
</organism>
<keyword evidence="2" id="KW-1185">Reference proteome</keyword>
<dbReference type="Proteomes" id="UP000001396">
    <property type="component" value="Unassembled WGS sequence"/>
</dbReference>
<gene>
    <name evidence="1" type="ORF">PPL_06085</name>
</gene>
<comment type="caution">
    <text evidence="1">The sequence shown here is derived from an EMBL/GenBank/DDBJ whole genome shotgun (WGS) entry which is preliminary data.</text>
</comment>
<dbReference type="InterPro" id="IPR011050">
    <property type="entry name" value="Pectin_lyase_fold/virulence"/>
</dbReference>
<dbReference type="GeneID" id="31361569"/>
<reference evidence="1 2" key="1">
    <citation type="journal article" date="2011" name="Genome Res.">
        <title>Phylogeny-wide analysis of social amoeba genomes highlights ancient origins for complex intercellular communication.</title>
        <authorList>
            <person name="Heidel A.J."/>
            <person name="Lawal H.M."/>
            <person name="Felder M."/>
            <person name="Schilde C."/>
            <person name="Helps N.R."/>
            <person name="Tunggal B."/>
            <person name="Rivero F."/>
            <person name="John U."/>
            <person name="Schleicher M."/>
            <person name="Eichinger L."/>
            <person name="Platzer M."/>
            <person name="Noegel A.A."/>
            <person name="Schaap P."/>
            <person name="Gloeckner G."/>
        </authorList>
    </citation>
    <scope>NUCLEOTIDE SEQUENCE [LARGE SCALE GENOMIC DNA]</scope>
    <source>
        <strain evidence="2">ATCC 26659 / Pp 5 / PN500</strain>
    </source>
</reference>
<dbReference type="EMBL" id="ADBJ01000026">
    <property type="protein sequence ID" value="EFA81246.1"/>
    <property type="molecule type" value="Genomic_DNA"/>
</dbReference>
<evidence type="ECO:0000313" key="2">
    <source>
        <dbReference type="Proteomes" id="UP000001396"/>
    </source>
</evidence>
<dbReference type="PANTHER" id="PTHR31318">
    <property type="entry name" value="EXPRESSED PROTEIN-RELATED"/>
    <property type="match status" value="1"/>
</dbReference>
<dbReference type="PANTHER" id="PTHR31318:SF2">
    <property type="entry name" value="PECTIN LYASE-LIKE FAMILY PROTEIN-RELATED"/>
    <property type="match status" value="1"/>
</dbReference>
<dbReference type="SUPFAM" id="SSF51126">
    <property type="entry name" value="Pectin lyase-like"/>
    <property type="match status" value="2"/>
</dbReference>
<dbReference type="InParanoid" id="D3BC63"/>
<dbReference type="RefSeq" id="XP_020433364.1">
    <property type="nucleotide sequence ID" value="XM_020576952.1"/>
</dbReference>
<sequence length="381" mass="42443">MADGYYRSYLNSAMSLFDINITIESQSKSIESGVTIDLEGIVNFITLVEPAWSPDKLKHLNTSIHLEGLNIINGYTPMDGGVIYVKVFFTKLYLTLVDCVFKNNTAVSSAAVLHIRIDYHSTVIGYDNPPVINIDGCRFLGNSANEFTVLYSNNGNATISNSIFQDNYTSRNGIVFTGGRVQMFQCLFFNNTANQMTLFLLKNMLDTVRIDGTEFIGNTIQNTKVPTITPSIIAAIGAQIQFSNCLFESNVNASQVFQSGYQAVKKGSSTFDNCTFSNNRGDIKGAGIYSLLTKLIIQHSTFNNNSGYLGSHIYAFDTKEVSISNSSFTNSPPNTFGSGQSIYLFNIKNMNVSNLITRFRRRQRRKAYKSMIDSEYDYNDN</sequence>